<protein>
    <submittedName>
        <fullName evidence="1">Uncharacterized protein</fullName>
    </submittedName>
</protein>
<proteinExistence type="predicted"/>
<organism evidence="1">
    <name type="scientific">Arion vulgaris</name>
    <dbReference type="NCBI Taxonomy" id="1028688"/>
    <lineage>
        <taxon>Eukaryota</taxon>
        <taxon>Metazoa</taxon>
        <taxon>Spiralia</taxon>
        <taxon>Lophotrochozoa</taxon>
        <taxon>Mollusca</taxon>
        <taxon>Gastropoda</taxon>
        <taxon>Heterobranchia</taxon>
        <taxon>Euthyneura</taxon>
        <taxon>Panpulmonata</taxon>
        <taxon>Eupulmonata</taxon>
        <taxon>Stylommatophora</taxon>
        <taxon>Helicina</taxon>
        <taxon>Arionoidea</taxon>
        <taxon>Arionidae</taxon>
        <taxon>Arion</taxon>
    </lineage>
</organism>
<dbReference type="EMBL" id="HACG01037205">
    <property type="protein sequence ID" value="CEK84070.1"/>
    <property type="molecule type" value="Transcribed_RNA"/>
</dbReference>
<reference evidence="1" key="1">
    <citation type="submission" date="2014-12" db="EMBL/GenBank/DDBJ databases">
        <title>Insight into the proteome of Arion vulgaris.</title>
        <authorList>
            <person name="Aradska J."/>
            <person name="Bulat T."/>
            <person name="Smidak R."/>
            <person name="Sarate P."/>
            <person name="Gangsoo J."/>
            <person name="Sialana F."/>
            <person name="Bilban M."/>
            <person name="Lubec G."/>
        </authorList>
    </citation>
    <scope>NUCLEOTIDE SEQUENCE</scope>
    <source>
        <tissue evidence="1">Skin</tissue>
    </source>
</reference>
<dbReference type="AlphaFoldDB" id="A0A0B7AW04"/>
<accession>A0A0B7AW04</accession>
<name>A0A0B7AW04_9EUPU</name>
<evidence type="ECO:0000313" key="1">
    <source>
        <dbReference type="EMBL" id="CEK84070.1"/>
    </source>
</evidence>
<feature type="non-terminal residue" evidence="1">
    <location>
        <position position="56"/>
    </location>
</feature>
<sequence>MVFPSRKIYVHIFGESDITFRSLYNISQFYTAWIGSGTPNLPVWCRGQREKQRIVP</sequence>
<gene>
    <name evidence="1" type="primary">ORF140550</name>
</gene>